<proteinExistence type="predicted"/>
<dbReference type="InterPro" id="IPR001810">
    <property type="entry name" value="F-box_dom"/>
</dbReference>
<gene>
    <name evidence="2" type="ORF">EIP91_008042</name>
</gene>
<keyword evidence="3" id="KW-1185">Reference proteome</keyword>
<comment type="caution">
    <text evidence="2">The sequence shown here is derived from an EMBL/GenBank/DDBJ whole genome shotgun (WGS) entry which is preliminary data.</text>
</comment>
<evidence type="ECO:0000313" key="2">
    <source>
        <dbReference type="EMBL" id="TCD61691.1"/>
    </source>
</evidence>
<dbReference type="CDD" id="cd09917">
    <property type="entry name" value="F-box_SF"/>
    <property type="match status" value="1"/>
</dbReference>
<dbReference type="Proteomes" id="UP000292702">
    <property type="component" value="Unassembled WGS sequence"/>
</dbReference>
<dbReference type="SUPFAM" id="SSF81383">
    <property type="entry name" value="F-box domain"/>
    <property type="match status" value="1"/>
</dbReference>
<sequence>MATLSSLPNELLISIFSYVAADVRQGHITATLSPVCSSFHRLIQSSGLDVMYTYLRGTDKTQKFLDLVRKRDMGLRRVDSLLLVVAGNEDNDTASYALSLSLIEAILSTINTSHLHTLFIHVFPRSNDVLVLRLPVALPALADLHLSGLIAISPNEGPLCTPNLERVQLLCLHGLPSEHRNLPRLIHNLAPNITRLNLSVRSAYNLDLPKDMLVFRRSVMSHGQSFPHRFPPSLRQIVASFTCEPRDTRAQSYLTMLAASCTRLNKTSLEPGQMPALVVVQPRKGHPEYVPRRGEEDQGDVAYVDNFVRTWKNVSVLQA</sequence>
<organism evidence="2 3">
    <name type="scientific">Steccherinum ochraceum</name>
    <dbReference type="NCBI Taxonomy" id="92696"/>
    <lineage>
        <taxon>Eukaryota</taxon>
        <taxon>Fungi</taxon>
        <taxon>Dikarya</taxon>
        <taxon>Basidiomycota</taxon>
        <taxon>Agaricomycotina</taxon>
        <taxon>Agaricomycetes</taxon>
        <taxon>Polyporales</taxon>
        <taxon>Steccherinaceae</taxon>
        <taxon>Steccherinum</taxon>
    </lineage>
</organism>
<name>A0A4R0R3C3_9APHY</name>
<evidence type="ECO:0000259" key="1">
    <source>
        <dbReference type="PROSITE" id="PS50181"/>
    </source>
</evidence>
<reference evidence="2 3" key="1">
    <citation type="submission" date="2018-11" db="EMBL/GenBank/DDBJ databases">
        <title>Genome assembly of Steccherinum ochraceum LE-BIN_3174, the white-rot fungus of the Steccherinaceae family (The Residual Polyporoid clade, Polyporales, Basidiomycota).</title>
        <authorList>
            <person name="Fedorova T.V."/>
            <person name="Glazunova O.A."/>
            <person name="Landesman E.O."/>
            <person name="Moiseenko K.V."/>
            <person name="Psurtseva N.V."/>
            <person name="Savinova O.S."/>
            <person name="Shakhova N.V."/>
            <person name="Tyazhelova T.V."/>
            <person name="Vasina D.V."/>
        </authorList>
    </citation>
    <scope>NUCLEOTIDE SEQUENCE [LARGE SCALE GENOMIC DNA]</scope>
    <source>
        <strain evidence="2 3">LE-BIN_3174</strain>
    </source>
</reference>
<accession>A0A4R0R3C3</accession>
<dbReference type="EMBL" id="RWJN01000439">
    <property type="protein sequence ID" value="TCD61691.1"/>
    <property type="molecule type" value="Genomic_DNA"/>
</dbReference>
<evidence type="ECO:0000313" key="3">
    <source>
        <dbReference type="Proteomes" id="UP000292702"/>
    </source>
</evidence>
<dbReference type="AlphaFoldDB" id="A0A4R0R3C3"/>
<dbReference type="PROSITE" id="PS50181">
    <property type="entry name" value="FBOX"/>
    <property type="match status" value="1"/>
</dbReference>
<feature type="domain" description="F-box" evidence="1">
    <location>
        <begin position="1"/>
        <end position="55"/>
    </location>
</feature>
<dbReference type="Gene3D" id="1.20.1280.50">
    <property type="match status" value="1"/>
</dbReference>
<protein>
    <recommendedName>
        <fullName evidence="1">F-box domain-containing protein</fullName>
    </recommendedName>
</protein>
<dbReference type="InterPro" id="IPR036047">
    <property type="entry name" value="F-box-like_dom_sf"/>
</dbReference>